<dbReference type="CDD" id="cd00842">
    <property type="entry name" value="MPP_ASMase"/>
    <property type="match status" value="1"/>
</dbReference>
<keyword evidence="1" id="KW-0378">Hydrolase</keyword>
<keyword evidence="3" id="KW-0732">Signal</keyword>
<dbReference type="Proteomes" id="UP000284842">
    <property type="component" value="Unassembled WGS sequence"/>
</dbReference>
<evidence type="ECO:0000259" key="4">
    <source>
        <dbReference type="Pfam" id="PF00149"/>
    </source>
</evidence>
<dbReference type="OrthoDB" id="282973at2759"/>
<dbReference type="GO" id="GO:0008081">
    <property type="term" value="F:phosphoric diester hydrolase activity"/>
    <property type="evidence" value="ECO:0007669"/>
    <property type="project" value="TreeGrafter"/>
</dbReference>
<dbReference type="Gene3D" id="3.60.21.10">
    <property type="match status" value="1"/>
</dbReference>
<dbReference type="InterPro" id="IPR041805">
    <property type="entry name" value="ASMase/PPN1_MPP"/>
</dbReference>
<keyword evidence="2" id="KW-0325">Glycoprotein</keyword>
<feature type="signal peptide" evidence="3">
    <location>
        <begin position="1"/>
        <end position="21"/>
    </location>
</feature>
<dbReference type="InterPro" id="IPR029052">
    <property type="entry name" value="Metallo-depent_PP-like"/>
</dbReference>
<dbReference type="EMBL" id="NHTK01001244">
    <property type="protein sequence ID" value="PPR01518.1"/>
    <property type="molecule type" value="Genomic_DNA"/>
</dbReference>
<dbReference type="AlphaFoldDB" id="A0A409YEU5"/>
<dbReference type="GO" id="GO:0005615">
    <property type="term" value="C:extracellular space"/>
    <property type="evidence" value="ECO:0007669"/>
    <property type="project" value="TreeGrafter"/>
</dbReference>
<evidence type="ECO:0000256" key="3">
    <source>
        <dbReference type="SAM" id="SignalP"/>
    </source>
</evidence>
<gene>
    <name evidence="5" type="ORF">CVT24_001888</name>
</gene>
<dbReference type="PANTHER" id="PTHR10340:SF34">
    <property type="entry name" value="SPHINGOMYELIN PHOSPHODIESTERASE"/>
    <property type="match status" value="1"/>
</dbReference>
<evidence type="ECO:0000256" key="1">
    <source>
        <dbReference type="ARBA" id="ARBA00022801"/>
    </source>
</evidence>
<accession>A0A409YEU5</accession>
<comment type="caution">
    <text evidence="5">The sequence shown here is derived from an EMBL/GenBank/DDBJ whole genome shotgun (WGS) entry which is preliminary data.</text>
</comment>
<dbReference type="SUPFAM" id="SSF56300">
    <property type="entry name" value="Metallo-dependent phosphatases"/>
    <property type="match status" value="1"/>
</dbReference>
<dbReference type="Pfam" id="PF00149">
    <property type="entry name" value="Metallophos"/>
    <property type="match status" value="1"/>
</dbReference>
<proteinExistence type="predicted"/>
<feature type="chain" id="PRO_5019438805" description="Calcineurin-like phosphoesterase domain-containing protein" evidence="3">
    <location>
        <begin position="22"/>
        <end position="611"/>
    </location>
</feature>
<dbReference type="InParanoid" id="A0A409YEU5"/>
<dbReference type="STRING" id="181874.A0A409YEU5"/>
<reference evidence="5 6" key="1">
    <citation type="journal article" date="2018" name="Evol. Lett.">
        <title>Horizontal gene cluster transfer increased hallucinogenic mushroom diversity.</title>
        <authorList>
            <person name="Reynolds H.T."/>
            <person name="Vijayakumar V."/>
            <person name="Gluck-Thaler E."/>
            <person name="Korotkin H.B."/>
            <person name="Matheny P.B."/>
            <person name="Slot J.C."/>
        </authorList>
    </citation>
    <scope>NUCLEOTIDE SEQUENCE [LARGE SCALE GENOMIC DNA]</scope>
    <source>
        <strain evidence="5 6">2629</strain>
    </source>
</reference>
<feature type="domain" description="Calcineurin-like phosphoesterase" evidence="4">
    <location>
        <begin position="141"/>
        <end position="395"/>
    </location>
</feature>
<sequence>MRLLNPLHFIELAAILGVAKAGLVEDVIAAFTSTDKCGACQTLLGTLKVVALAGDGPFSTALLTFPKLQDDDVCEGAIGQQAPILAHDLRSITIPGQTSTKLCHALLGLCEEPAVNPVTMTFPKAAPLKPKIWKSKGKTPFKVVHLSDVHIDRHYEVGADATCSKPLCCRSYADDTSSIENPAGPHGMFHCDTPTALLRKLLANANSIKSKFNIFTGDVADAAIWLYNEQENTASLQHFNQELKSGLKSRTFPTFGNHESAPTNAFPRNTTTQADIQWHWLDNTATTQVQHNSGSYSMVVPGTCLRIISLNTNYWFKPNFWLYDSDVQQPDPNGVLAFTIKQLQAAEDAHQRVWIIAHMPPSNGDATRDQSNYFDQIVQRYKNTIAAQFYGHTHVDEFVISYSDWNNKNANTAINVQYIAPSITPRSSNPAFRVYDVDPDTYEIMDTKTIMAEMSSSSFQTSPQWITQYSARQLYSAAVGGWPANKPLNAEFWHRVTEAFEADNNLFLQFVAFKDRGGKLQNCDATCKGWTICNLRAGRKENGCFTTNPGFPLRRRDESLDLEAPGHAHHCEGIGLASIFSGIISELQSPDGELLEQELQIAMSRVLGGNI</sequence>
<dbReference type="PANTHER" id="PTHR10340">
    <property type="entry name" value="SPHINGOMYELIN PHOSPHODIESTERASE"/>
    <property type="match status" value="1"/>
</dbReference>
<keyword evidence="6" id="KW-1185">Reference proteome</keyword>
<evidence type="ECO:0000313" key="5">
    <source>
        <dbReference type="EMBL" id="PPR01518.1"/>
    </source>
</evidence>
<organism evidence="5 6">
    <name type="scientific">Panaeolus cyanescens</name>
    <dbReference type="NCBI Taxonomy" id="181874"/>
    <lineage>
        <taxon>Eukaryota</taxon>
        <taxon>Fungi</taxon>
        <taxon>Dikarya</taxon>
        <taxon>Basidiomycota</taxon>
        <taxon>Agaricomycotina</taxon>
        <taxon>Agaricomycetes</taxon>
        <taxon>Agaricomycetidae</taxon>
        <taxon>Agaricales</taxon>
        <taxon>Agaricineae</taxon>
        <taxon>Galeropsidaceae</taxon>
        <taxon>Panaeolus</taxon>
    </lineage>
</organism>
<name>A0A409YEU5_9AGAR</name>
<evidence type="ECO:0000256" key="2">
    <source>
        <dbReference type="ARBA" id="ARBA00023180"/>
    </source>
</evidence>
<evidence type="ECO:0000313" key="6">
    <source>
        <dbReference type="Proteomes" id="UP000284842"/>
    </source>
</evidence>
<dbReference type="InterPro" id="IPR004843">
    <property type="entry name" value="Calcineurin-like_PHP"/>
</dbReference>
<protein>
    <recommendedName>
        <fullName evidence="4">Calcineurin-like phosphoesterase domain-containing protein</fullName>
    </recommendedName>
</protein>